<evidence type="ECO:0000256" key="1">
    <source>
        <dbReference type="SAM" id="MobiDB-lite"/>
    </source>
</evidence>
<dbReference type="GO" id="GO:0005975">
    <property type="term" value="P:carbohydrate metabolic process"/>
    <property type="evidence" value="ECO:0007669"/>
    <property type="project" value="UniProtKB-ARBA"/>
</dbReference>
<evidence type="ECO:0000259" key="3">
    <source>
        <dbReference type="Pfam" id="PF01345"/>
    </source>
</evidence>
<protein>
    <recommendedName>
        <fullName evidence="3">DUF11 domain-containing protein</fullName>
    </recommendedName>
</protein>
<dbReference type="Pfam" id="PF01345">
    <property type="entry name" value="DUF11"/>
    <property type="match status" value="1"/>
</dbReference>
<dbReference type="InterPro" id="IPR001434">
    <property type="entry name" value="OmcB-like_DUF11"/>
</dbReference>
<evidence type="ECO:0000256" key="2">
    <source>
        <dbReference type="SAM" id="SignalP"/>
    </source>
</evidence>
<reference evidence="4 5" key="1">
    <citation type="submission" date="2019-10" db="EMBL/GenBank/DDBJ databases">
        <title>Actinomadura rubteroloni sp. nov. and Actinomadura macrotermitis sp. nov., isolated from the gut of fungus growing-termite Macrotermes natalensis.</title>
        <authorList>
            <person name="Benndorf R."/>
            <person name="Martin K."/>
            <person name="Kuefner M."/>
            <person name="De Beer W."/>
            <person name="Kaster A.-K."/>
            <person name="Vollmers J."/>
            <person name="Poulsen M."/>
            <person name="Beemelmanns C."/>
        </authorList>
    </citation>
    <scope>NUCLEOTIDE SEQUENCE [LARGE SCALE GENOMIC DNA]</scope>
    <source>
        <strain evidence="4 5">RB68</strain>
    </source>
</reference>
<feature type="chain" id="PRO_5029721941" description="DUF11 domain-containing protein" evidence="2">
    <location>
        <begin position="30"/>
        <end position="274"/>
    </location>
</feature>
<organism evidence="4 5">
    <name type="scientific">Actinomadura macrotermitis</name>
    <dbReference type="NCBI Taxonomy" id="2585200"/>
    <lineage>
        <taxon>Bacteria</taxon>
        <taxon>Bacillati</taxon>
        <taxon>Actinomycetota</taxon>
        <taxon>Actinomycetes</taxon>
        <taxon>Streptosporangiales</taxon>
        <taxon>Thermomonosporaceae</taxon>
        <taxon>Actinomadura</taxon>
    </lineage>
</organism>
<comment type="caution">
    <text evidence="4">The sequence shown here is derived from an EMBL/GenBank/DDBJ whole genome shotgun (WGS) entry which is preliminary data.</text>
</comment>
<evidence type="ECO:0000313" key="5">
    <source>
        <dbReference type="Proteomes" id="UP000487268"/>
    </source>
</evidence>
<evidence type="ECO:0000313" key="4">
    <source>
        <dbReference type="EMBL" id="MQY07405.1"/>
    </source>
</evidence>
<proteinExistence type="predicted"/>
<dbReference type="RefSeq" id="WP_153537170.1">
    <property type="nucleotide sequence ID" value="NZ_WEGH01000003.1"/>
</dbReference>
<dbReference type="Gene3D" id="2.60.40.10">
    <property type="entry name" value="Immunoglobulins"/>
    <property type="match status" value="1"/>
</dbReference>
<dbReference type="InterPro" id="IPR013783">
    <property type="entry name" value="Ig-like_fold"/>
</dbReference>
<name>A0A7K0C1R0_9ACTN</name>
<accession>A0A7K0C1R0</accession>
<dbReference type="EMBL" id="WEGH01000003">
    <property type="protein sequence ID" value="MQY07405.1"/>
    <property type="molecule type" value="Genomic_DNA"/>
</dbReference>
<sequence>MGRVLAVRLLAVYGSAIAVLLPAADPAQAFGRGADLGVSLAGPRSATAGREADYTLTVRNDGPAGARDVTATFALPRGVEVMGLDTPDCRERPGNRLRCRFPALAPGEKRAVQVRGIVAPDATGPLRATARVRSATADPAAHNDRAALSTPLAPGTDVTVRPAVGRPTQRGGPRPVHLAVRNQGRHPAGQVVLNLGAYGARLMTSAADHCRTVRETGHDQFQRCELGPLGPGQTRMVRTVVLPAPVARRLVAAVDTDTGDTEPANNTATTELKG</sequence>
<keyword evidence="2" id="KW-0732">Signal</keyword>
<feature type="domain" description="DUF11" evidence="3">
    <location>
        <begin position="43"/>
        <end position="148"/>
    </location>
</feature>
<keyword evidence="5" id="KW-1185">Reference proteome</keyword>
<dbReference type="Proteomes" id="UP000487268">
    <property type="component" value="Unassembled WGS sequence"/>
</dbReference>
<feature type="region of interest" description="Disordered" evidence="1">
    <location>
        <begin position="137"/>
        <end position="175"/>
    </location>
</feature>
<gene>
    <name evidence="4" type="ORF">ACRB68_55050</name>
</gene>
<dbReference type="OrthoDB" id="3479701at2"/>
<dbReference type="AlphaFoldDB" id="A0A7K0C1R0"/>
<feature type="signal peptide" evidence="2">
    <location>
        <begin position="1"/>
        <end position="29"/>
    </location>
</feature>